<protein>
    <recommendedName>
        <fullName evidence="4">Carboxypeptidase-like regulatory domain-containing protein</fullName>
    </recommendedName>
</protein>
<dbReference type="RefSeq" id="WP_026993378.1">
    <property type="nucleotide sequence ID" value="NZ_JRLY01000027.1"/>
</dbReference>
<reference evidence="2 3" key="1">
    <citation type="submission" date="2013-09" db="EMBL/GenBank/DDBJ databases">
        <authorList>
            <person name="Zeng Z."/>
            <person name="Chen C."/>
        </authorList>
    </citation>
    <scope>NUCLEOTIDE SEQUENCE [LARGE SCALE GENOMIC DNA]</scope>
    <source>
        <strain evidence="2 3">WB 4.1-42</strain>
    </source>
</reference>
<keyword evidence="3" id="KW-1185">Reference proteome</keyword>
<feature type="chain" id="PRO_5002003212" description="Carboxypeptidase-like regulatory domain-containing protein" evidence="1">
    <location>
        <begin position="20"/>
        <end position="271"/>
    </location>
</feature>
<dbReference type="eggNOG" id="COG2304">
    <property type="taxonomic scope" value="Bacteria"/>
</dbReference>
<dbReference type="Gene3D" id="2.60.40.1120">
    <property type="entry name" value="Carboxypeptidase-like, regulatory domain"/>
    <property type="match status" value="1"/>
</dbReference>
<organism evidence="2 3">
    <name type="scientific">Flavobacterium subsaxonicum WB 4.1-42 = DSM 21790</name>
    <dbReference type="NCBI Taxonomy" id="1121898"/>
    <lineage>
        <taxon>Bacteria</taxon>
        <taxon>Pseudomonadati</taxon>
        <taxon>Bacteroidota</taxon>
        <taxon>Flavobacteriia</taxon>
        <taxon>Flavobacteriales</taxon>
        <taxon>Flavobacteriaceae</taxon>
        <taxon>Flavobacterium</taxon>
    </lineage>
</organism>
<feature type="signal peptide" evidence="1">
    <location>
        <begin position="1"/>
        <end position="19"/>
    </location>
</feature>
<dbReference type="EMBL" id="JRLY01000027">
    <property type="protein sequence ID" value="KGO91062.1"/>
    <property type="molecule type" value="Genomic_DNA"/>
</dbReference>
<name>A0A0A2MEE7_9FLAO</name>
<accession>A0A0A2MEE7</accession>
<evidence type="ECO:0000256" key="1">
    <source>
        <dbReference type="SAM" id="SignalP"/>
    </source>
</evidence>
<sequence length="271" mass="29277">MKQILTFCLLIMAATCLNAQTIKGILKDADTGEALPYVNIGVLNKNIGTVSADDGSFSLPISAGHDADTLRISTLGYANRDIIVAAAEKQFAANPVLKLQPEAIQLQQVVVSNKPPKERVLGNKTESKNTTVGFTSNVLGNELGMIMKIKKSPTQLKTFTASLASDNNPNAKLRLNFYTAKKGLPDVLLNTQNIIVTAPASGKLVVDLLPYNIMIDDDVFVTLEWLESFPQGLKFSAGLLATPMVARSTSQAQWEKISMVGIGFTLTTIHW</sequence>
<keyword evidence="1" id="KW-0732">Signal</keyword>
<dbReference type="OrthoDB" id="848221at2"/>
<evidence type="ECO:0000313" key="2">
    <source>
        <dbReference type="EMBL" id="KGO91062.1"/>
    </source>
</evidence>
<evidence type="ECO:0000313" key="3">
    <source>
        <dbReference type="Proteomes" id="UP000030111"/>
    </source>
</evidence>
<gene>
    <name evidence="2" type="ORF">Q766_19855</name>
</gene>
<proteinExistence type="predicted"/>
<dbReference type="InterPro" id="IPR008969">
    <property type="entry name" value="CarboxyPept-like_regulatory"/>
</dbReference>
<dbReference type="Pfam" id="PF13715">
    <property type="entry name" value="CarbopepD_reg_2"/>
    <property type="match status" value="1"/>
</dbReference>
<dbReference type="SUPFAM" id="SSF49464">
    <property type="entry name" value="Carboxypeptidase regulatory domain-like"/>
    <property type="match status" value="1"/>
</dbReference>
<evidence type="ECO:0008006" key="4">
    <source>
        <dbReference type="Google" id="ProtNLM"/>
    </source>
</evidence>
<dbReference type="AlphaFoldDB" id="A0A0A2MEE7"/>
<comment type="caution">
    <text evidence="2">The sequence shown here is derived from an EMBL/GenBank/DDBJ whole genome shotgun (WGS) entry which is preliminary data.</text>
</comment>
<dbReference type="Proteomes" id="UP000030111">
    <property type="component" value="Unassembled WGS sequence"/>
</dbReference>